<dbReference type="InterPro" id="IPR011051">
    <property type="entry name" value="RmlC_Cupin_sf"/>
</dbReference>
<keyword evidence="6" id="KW-1185">Reference proteome</keyword>
<dbReference type="GO" id="GO:0003700">
    <property type="term" value="F:DNA-binding transcription factor activity"/>
    <property type="evidence" value="ECO:0007669"/>
    <property type="project" value="InterPro"/>
</dbReference>
<evidence type="ECO:0000313" key="5">
    <source>
        <dbReference type="EMBL" id="AYC35051.1"/>
    </source>
</evidence>
<dbReference type="SUPFAM" id="SSF51182">
    <property type="entry name" value="RmlC-like cupins"/>
    <property type="match status" value="1"/>
</dbReference>
<dbReference type="InterPro" id="IPR018060">
    <property type="entry name" value="HTH_AraC"/>
</dbReference>
<dbReference type="InterPro" id="IPR047264">
    <property type="entry name" value="Cupin_HpaA-like_N"/>
</dbReference>
<sequence>MAARSSNSVPVFKLYGETAWPTPDLIHCESIAERSRLHDWLIRPHRHTDLVQLLYVQRGEAWLEVEGVANYIDAPALQVVPALAIHGFRFSPDVQGHVLSLAMPLVEQLAAEFAPDLLRQAGCYLVGADRPRLDTLFASIADEYQQQESGRDQMLTALITTLLIWGGRRVRLHGQADAGEQAPGREHLRAFTRLLEAHFREHWPIERYANQLGISAAHLNALCRRFAGMSALQLINQRLLLEARRCLVYTAMTIAEVSDSMGFSEPAYFSRFFKKGLGVSPKEFRAGRTDR</sequence>
<dbReference type="PROSITE" id="PS01124">
    <property type="entry name" value="HTH_ARAC_FAMILY_2"/>
    <property type="match status" value="1"/>
</dbReference>
<name>A0A385Z8G2_9PSED</name>
<evidence type="ECO:0000256" key="2">
    <source>
        <dbReference type="ARBA" id="ARBA00023125"/>
    </source>
</evidence>
<dbReference type="Gene3D" id="1.10.10.60">
    <property type="entry name" value="Homeodomain-like"/>
    <property type="match status" value="1"/>
</dbReference>
<dbReference type="PANTHER" id="PTHR43280:SF32">
    <property type="entry name" value="TRANSCRIPTIONAL REGULATORY PROTEIN"/>
    <property type="match status" value="1"/>
</dbReference>
<evidence type="ECO:0000256" key="3">
    <source>
        <dbReference type="ARBA" id="ARBA00023163"/>
    </source>
</evidence>
<dbReference type="CDD" id="cd06999">
    <property type="entry name" value="cupin_HpaA-like_N"/>
    <property type="match status" value="1"/>
</dbReference>
<accession>A0A385Z8G2</accession>
<evidence type="ECO:0000259" key="4">
    <source>
        <dbReference type="PROSITE" id="PS01124"/>
    </source>
</evidence>
<dbReference type="Pfam" id="PF12833">
    <property type="entry name" value="HTH_18"/>
    <property type="match status" value="1"/>
</dbReference>
<dbReference type="InterPro" id="IPR009057">
    <property type="entry name" value="Homeodomain-like_sf"/>
</dbReference>
<organism evidence="5 6">
    <name type="scientific">Pseudomonas cavernae</name>
    <dbReference type="NCBI Taxonomy" id="2320867"/>
    <lineage>
        <taxon>Bacteria</taxon>
        <taxon>Pseudomonadati</taxon>
        <taxon>Pseudomonadota</taxon>
        <taxon>Gammaproteobacteria</taxon>
        <taxon>Pseudomonadales</taxon>
        <taxon>Pseudomonadaceae</taxon>
        <taxon>Pseudomonas</taxon>
    </lineage>
</organism>
<dbReference type="InterPro" id="IPR020449">
    <property type="entry name" value="Tscrpt_reg_AraC-type_HTH"/>
</dbReference>
<dbReference type="RefSeq" id="WP_119895697.1">
    <property type="nucleotide sequence ID" value="NZ_CP032419.1"/>
</dbReference>
<evidence type="ECO:0000313" key="6">
    <source>
        <dbReference type="Proteomes" id="UP000265560"/>
    </source>
</evidence>
<dbReference type="SMART" id="SM00342">
    <property type="entry name" value="HTH_ARAC"/>
    <property type="match status" value="1"/>
</dbReference>
<protein>
    <submittedName>
        <fullName evidence="5">Helix-turn-helix domain-containing protein</fullName>
    </submittedName>
</protein>
<feature type="domain" description="HTH araC/xylS-type" evidence="4">
    <location>
        <begin position="189"/>
        <end position="287"/>
    </location>
</feature>
<dbReference type="SUPFAM" id="SSF46689">
    <property type="entry name" value="Homeodomain-like"/>
    <property type="match status" value="1"/>
</dbReference>
<evidence type="ECO:0000256" key="1">
    <source>
        <dbReference type="ARBA" id="ARBA00023015"/>
    </source>
</evidence>
<dbReference type="Proteomes" id="UP000265560">
    <property type="component" value="Chromosome"/>
</dbReference>
<dbReference type="PRINTS" id="PR00032">
    <property type="entry name" value="HTHARAC"/>
</dbReference>
<dbReference type="EMBL" id="CP032419">
    <property type="protein sequence ID" value="AYC35051.1"/>
    <property type="molecule type" value="Genomic_DNA"/>
</dbReference>
<dbReference type="KEGG" id="pcav:D3880_08130"/>
<keyword evidence="3" id="KW-0804">Transcription</keyword>
<keyword evidence="2" id="KW-0238">DNA-binding</keyword>
<proteinExistence type="predicted"/>
<reference evidence="6" key="1">
    <citation type="submission" date="2018-09" db="EMBL/GenBank/DDBJ databases">
        <authorList>
            <person name="Zhu H."/>
        </authorList>
    </citation>
    <scope>NUCLEOTIDE SEQUENCE [LARGE SCALE GENOMIC DNA]</scope>
    <source>
        <strain evidence="6">K2W31S-8</strain>
    </source>
</reference>
<dbReference type="GO" id="GO:0043565">
    <property type="term" value="F:sequence-specific DNA binding"/>
    <property type="evidence" value="ECO:0007669"/>
    <property type="project" value="InterPro"/>
</dbReference>
<dbReference type="AlphaFoldDB" id="A0A385Z8G2"/>
<keyword evidence="1" id="KW-0805">Transcription regulation</keyword>
<dbReference type="PANTHER" id="PTHR43280">
    <property type="entry name" value="ARAC-FAMILY TRANSCRIPTIONAL REGULATOR"/>
    <property type="match status" value="1"/>
</dbReference>
<gene>
    <name evidence="5" type="ORF">D3880_08130</name>
</gene>
<dbReference type="OrthoDB" id="9814125at2"/>